<name>A0A0B7HS51_9FLAO</name>
<proteinExistence type="predicted"/>
<dbReference type="InterPro" id="IPR003675">
    <property type="entry name" value="Rce1/LyrA-like_dom"/>
</dbReference>
<evidence type="ECO:0000313" key="2">
    <source>
        <dbReference type="EMBL" id="CEN41459.1"/>
    </source>
</evidence>
<dbReference type="GO" id="GO:0004175">
    <property type="term" value="F:endopeptidase activity"/>
    <property type="evidence" value="ECO:0007669"/>
    <property type="project" value="UniProtKB-ARBA"/>
</dbReference>
<dbReference type="AlphaFoldDB" id="A0A0B7HS51"/>
<dbReference type="Pfam" id="PF02517">
    <property type="entry name" value="Rce1-like"/>
    <property type="match status" value="1"/>
</dbReference>
<sequence length="273" mass="31393">MLGRKMFRTNNETTNQHIADNTTKETIEINNKMIKILTESFLQVALLLPFAILFLNKKSKINFLRLLIFVSCYVAYQLFLVLPSINVVFDVIESRWNWEGKALGIIFGISCYFIFRRYFHENDFFTLKQNRENLKPTLIVAVGLVLLSTVVWFLLGKSQFNMETLAFQISLPGVDEEIMFRGILLGLLTSSLKEKITFVGNPSVLLTAILFGFMHGLTLDKNYAIDFESIYFIQTTFAGYLWGWITLKSRSILLAILSHNFSNFFGTLATMIK</sequence>
<organism evidence="2 3">
    <name type="scientific">Capnocytophaga canimorsus</name>
    <dbReference type="NCBI Taxonomy" id="28188"/>
    <lineage>
        <taxon>Bacteria</taxon>
        <taxon>Pseudomonadati</taxon>
        <taxon>Bacteroidota</taxon>
        <taxon>Flavobacteriia</taxon>
        <taxon>Flavobacteriales</taxon>
        <taxon>Flavobacteriaceae</taxon>
        <taxon>Capnocytophaga</taxon>
    </lineage>
</organism>
<feature type="domain" description="CAAX prenyl protease 2/Lysostaphin resistance protein A-like" evidence="1">
    <location>
        <begin position="167"/>
        <end position="265"/>
    </location>
</feature>
<protein>
    <recommendedName>
        <fullName evidence="1">CAAX prenyl protease 2/Lysostaphin resistance protein A-like domain-containing protein</fullName>
    </recommendedName>
</protein>
<gene>
    <name evidence="2" type="ORF">CCAN12_810058</name>
</gene>
<evidence type="ECO:0000259" key="1">
    <source>
        <dbReference type="Pfam" id="PF02517"/>
    </source>
</evidence>
<evidence type="ECO:0000313" key="3">
    <source>
        <dbReference type="Proteomes" id="UP000044026"/>
    </source>
</evidence>
<dbReference type="EMBL" id="CDOE01000080">
    <property type="protein sequence ID" value="CEN41459.1"/>
    <property type="molecule type" value="Genomic_DNA"/>
</dbReference>
<dbReference type="Proteomes" id="UP000044026">
    <property type="component" value="Unassembled WGS sequence"/>
</dbReference>
<dbReference type="GO" id="GO:0080120">
    <property type="term" value="P:CAAX-box protein maturation"/>
    <property type="evidence" value="ECO:0007669"/>
    <property type="project" value="UniProtKB-ARBA"/>
</dbReference>
<accession>A0A0B7HS51</accession>
<reference evidence="2 3" key="1">
    <citation type="submission" date="2015-01" db="EMBL/GenBank/DDBJ databases">
        <authorList>
            <person name="Xiang T."/>
            <person name="Song Y."/>
            <person name="Huang L."/>
            <person name="Wang B."/>
            <person name="Wu P."/>
        </authorList>
    </citation>
    <scope>NUCLEOTIDE SEQUENCE [LARGE SCALE GENOMIC DNA]</scope>
    <source>
        <strain evidence="2 3">Cc12</strain>
    </source>
</reference>